<keyword evidence="2" id="KW-0378">Hydrolase</keyword>
<feature type="signal peptide" evidence="1">
    <location>
        <begin position="1"/>
        <end position="20"/>
    </location>
</feature>
<dbReference type="EMBL" id="JAULBC010000001">
    <property type="protein sequence ID" value="MEX6686359.1"/>
    <property type="molecule type" value="Genomic_DNA"/>
</dbReference>
<protein>
    <submittedName>
        <fullName evidence="2">Sialidase family protein</fullName>
        <ecNumber evidence="2">3.2.1.-</ecNumber>
    </submittedName>
</protein>
<accession>A0ABV3ZD68</accession>
<dbReference type="CDD" id="cd15482">
    <property type="entry name" value="Sialidase_non-viral"/>
    <property type="match status" value="2"/>
</dbReference>
<dbReference type="EC" id="3.2.1.-" evidence="2"/>
<evidence type="ECO:0000313" key="2">
    <source>
        <dbReference type="EMBL" id="MEX6686359.1"/>
    </source>
</evidence>
<dbReference type="InterPro" id="IPR036278">
    <property type="entry name" value="Sialidase_sf"/>
</dbReference>
<organism evidence="2 3">
    <name type="scientific">Danxiaibacter flavus</name>
    <dbReference type="NCBI Taxonomy" id="3049108"/>
    <lineage>
        <taxon>Bacteria</taxon>
        <taxon>Pseudomonadati</taxon>
        <taxon>Bacteroidota</taxon>
        <taxon>Chitinophagia</taxon>
        <taxon>Chitinophagales</taxon>
        <taxon>Chitinophagaceae</taxon>
        <taxon>Danxiaibacter</taxon>
    </lineage>
</organism>
<keyword evidence="3" id="KW-1185">Reference proteome</keyword>
<keyword evidence="1" id="KW-0732">Signal</keyword>
<reference evidence="2 3" key="1">
    <citation type="submission" date="2023-07" db="EMBL/GenBank/DDBJ databases">
        <authorList>
            <person name="Lian W.-H."/>
        </authorList>
    </citation>
    <scope>NUCLEOTIDE SEQUENCE [LARGE SCALE GENOMIC DNA]</scope>
    <source>
        <strain evidence="2 3">SYSU DXS3180</strain>
    </source>
</reference>
<name>A0ABV3ZD68_9BACT</name>
<gene>
    <name evidence="2" type="ORF">QTN47_02580</name>
</gene>
<dbReference type="PANTHER" id="PTHR38792:SF3">
    <property type="entry name" value="BNR_ASP-BOX REPEAT DOMAIN PROTEIN (AFU_ORTHOLOGUE AFUA_7G06430)-RELATED"/>
    <property type="match status" value="1"/>
</dbReference>
<dbReference type="SUPFAM" id="SSF50939">
    <property type="entry name" value="Sialidases"/>
    <property type="match status" value="1"/>
</dbReference>
<dbReference type="Proteomes" id="UP001560573">
    <property type="component" value="Unassembled WGS sequence"/>
</dbReference>
<comment type="caution">
    <text evidence="2">The sequence shown here is derived from an EMBL/GenBank/DDBJ whole genome shotgun (WGS) entry which is preliminary data.</text>
</comment>
<proteinExistence type="predicted"/>
<sequence>MKLKAVLLIAIIAINTGAFSQSQTIINWNQQVLINNIPVFTDSGKVSEAGGTNGRKHGLYGSQYARLLHLTNGKWLAAYTVSRNNGYAKDPDGGLELEVAQSGDNGQHWEPVAVITDHGRDLDNAEMIQSKDGSILLACRSVRWQESYLLPVYKSSDAGKTWRRISIIDKNEGKRGELGKPDKGVYEPHLYLLDNGKLSVMYANEIHVTENPSYSQIISQKISDDGGATWGKEIWVAYEKGHNASRPGMPVWTKMKNGKFIVVYEICGPEKCNIYYKISNDGINWPEGLGNVIPDQLGGPYILSCSNGSLIVTSNSSNMSVSDDYGVHWRKVQSAWPKTLWPSLYEFDEMKVGAVNSVPRTEGGNNIQVRFGEIAQSK</sequence>
<evidence type="ECO:0000256" key="1">
    <source>
        <dbReference type="SAM" id="SignalP"/>
    </source>
</evidence>
<dbReference type="PANTHER" id="PTHR38792">
    <property type="entry name" value="BNR/ASP-BOX REPEAT DOMAIN PROTEIN (AFU_ORTHOLOGUE AFUA_7G06430)-RELATED"/>
    <property type="match status" value="1"/>
</dbReference>
<dbReference type="GO" id="GO:0016798">
    <property type="term" value="F:hydrolase activity, acting on glycosyl bonds"/>
    <property type="evidence" value="ECO:0007669"/>
    <property type="project" value="UniProtKB-KW"/>
</dbReference>
<evidence type="ECO:0000313" key="3">
    <source>
        <dbReference type="Proteomes" id="UP001560573"/>
    </source>
</evidence>
<keyword evidence="2" id="KW-0326">Glycosidase</keyword>
<feature type="chain" id="PRO_5046789972" evidence="1">
    <location>
        <begin position="21"/>
        <end position="378"/>
    </location>
</feature>
<dbReference type="Gene3D" id="2.120.10.10">
    <property type="match status" value="1"/>
</dbReference>
<dbReference type="RefSeq" id="WP_369327756.1">
    <property type="nucleotide sequence ID" value="NZ_JAULBC010000001.1"/>
</dbReference>